<evidence type="ECO:0000256" key="4">
    <source>
        <dbReference type="ARBA" id="ARBA00022692"/>
    </source>
</evidence>
<dbReference type="AlphaFoldDB" id="A0A2T0SAA9"/>
<dbReference type="Pfam" id="PF05977">
    <property type="entry name" value="MFS_3"/>
    <property type="match status" value="1"/>
</dbReference>
<dbReference type="SUPFAM" id="SSF103473">
    <property type="entry name" value="MFS general substrate transporter"/>
    <property type="match status" value="1"/>
</dbReference>
<evidence type="ECO:0000256" key="5">
    <source>
        <dbReference type="ARBA" id="ARBA00022989"/>
    </source>
</evidence>
<dbReference type="EMBL" id="PVTF01000024">
    <property type="protein sequence ID" value="PRY30356.1"/>
    <property type="molecule type" value="Genomic_DNA"/>
</dbReference>
<keyword evidence="3" id="KW-1003">Cell membrane</keyword>
<dbReference type="InterPro" id="IPR010290">
    <property type="entry name" value="TM_effector"/>
</dbReference>
<reference evidence="8 9" key="1">
    <citation type="submission" date="2018-03" db="EMBL/GenBank/DDBJ databases">
        <title>Genomic Encyclopedia of Archaeal and Bacterial Type Strains, Phase II (KMG-II): from individual species to whole genera.</title>
        <authorList>
            <person name="Goeker M."/>
        </authorList>
    </citation>
    <scope>NUCLEOTIDE SEQUENCE [LARGE SCALE GENOMIC DNA]</scope>
    <source>
        <strain evidence="8 9">DSM 44720</strain>
    </source>
</reference>
<evidence type="ECO:0000256" key="3">
    <source>
        <dbReference type="ARBA" id="ARBA00022475"/>
    </source>
</evidence>
<evidence type="ECO:0000256" key="2">
    <source>
        <dbReference type="ARBA" id="ARBA00022448"/>
    </source>
</evidence>
<dbReference type="PANTHER" id="PTHR23513">
    <property type="entry name" value="INTEGRAL MEMBRANE EFFLUX PROTEIN-RELATED"/>
    <property type="match status" value="1"/>
</dbReference>
<keyword evidence="9" id="KW-1185">Reference proteome</keyword>
<keyword evidence="5 7" id="KW-1133">Transmembrane helix</keyword>
<feature type="transmembrane region" description="Helical" evidence="7">
    <location>
        <begin position="310"/>
        <end position="329"/>
    </location>
</feature>
<evidence type="ECO:0000313" key="8">
    <source>
        <dbReference type="EMBL" id="PRY30356.1"/>
    </source>
</evidence>
<feature type="transmembrane region" description="Helical" evidence="7">
    <location>
        <begin position="378"/>
        <end position="394"/>
    </location>
</feature>
<dbReference type="GO" id="GO:0005886">
    <property type="term" value="C:plasma membrane"/>
    <property type="evidence" value="ECO:0007669"/>
    <property type="project" value="UniProtKB-SubCell"/>
</dbReference>
<keyword evidence="4 7" id="KW-0812">Transmembrane</keyword>
<dbReference type="PANTHER" id="PTHR23513:SF6">
    <property type="entry name" value="MAJOR FACILITATOR SUPERFAMILY ASSOCIATED DOMAIN-CONTAINING PROTEIN"/>
    <property type="match status" value="1"/>
</dbReference>
<accession>A0A2T0SAA9</accession>
<gene>
    <name evidence="8" type="ORF">CLV43_12488</name>
</gene>
<keyword evidence="6 7" id="KW-0472">Membrane</keyword>
<evidence type="ECO:0000256" key="1">
    <source>
        <dbReference type="ARBA" id="ARBA00004651"/>
    </source>
</evidence>
<feature type="transmembrane region" description="Helical" evidence="7">
    <location>
        <begin position="285"/>
        <end position="304"/>
    </location>
</feature>
<feature type="transmembrane region" description="Helical" evidence="7">
    <location>
        <begin position="350"/>
        <end position="372"/>
    </location>
</feature>
<protein>
    <submittedName>
        <fullName evidence="8">Putative MFS family arabinose efflux permease</fullName>
    </submittedName>
</protein>
<keyword evidence="2" id="KW-0813">Transport</keyword>
<dbReference type="Gene3D" id="1.20.1250.20">
    <property type="entry name" value="MFS general substrate transporter like domains"/>
    <property type="match status" value="1"/>
</dbReference>
<feature type="transmembrane region" description="Helical" evidence="7">
    <location>
        <begin position="92"/>
        <end position="118"/>
    </location>
</feature>
<sequence>MALRTHRDFRLLWAGDTVSQFGSSIGRTVLPLLAATTLAASPWEMGVLSAAGTAAFLLIGLPAGVWVDRVRRRPLMISTDLLRAGLMLSVPLAWWLGVLTLAQLVVVALLVGVCTVFFDVAYQSYLPSLIGREHLVEGNSKLQASQSVADVSGPALAGGVAQAIGAANGVLATGVGYLGSALFLWRIKGVEPPPRPHGGRSLRTDIAEGLRFVVGNRSLRAIVGCTGTSNLFAGLEMAVLILFLIRDIGLSEGVVGVLLSAGGVGGVLGAVSANRWNRRLGQTRVIWLSMLVTQPFGLLLPLVADGWRVGLAMVGVAIATCGATVYNVSQVSFRQTVCPDHLLGRMNASIRFLVWGTIPLGGLVGGVLGGWVGLRTTLWIGMIGQVLAVVWVLLSPLRTARDRATTVSDHG</sequence>
<evidence type="ECO:0000313" key="9">
    <source>
        <dbReference type="Proteomes" id="UP000239494"/>
    </source>
</evidence>
<feature type="transmembrane region" description="Helical" evidence="7">
    <location>
        <begin position="46"/>
        <end position="67"/>
    </location>
</feature>
<evidence type="ECO:0000256" key="6">
    <source>
        <dbReference type="ARBA" id="ARBA00023136"/>
    </source>
</evidence>
<feature type="transmembrane region" description="Helical" evidence="7">
    <location>
        <begin position="221"/>
        <end position="245"/>
    </location>
</feature>
<dbReference type="OrthoDB" id="9815525at2"/>
<feature type="transmembrane region" description="Helical" evidence="7">
    <location>
        <begin position="21"/>
        <end position="40"/>
    </location>
</feature>
<dbReference type="InterPro" id="IPR036259">
    <property type="entry name" value="MFS_trans_sf"/>
</dbReference>
<feature type="transmembrane region" description="Helical" evidence="7">
    <location>
        <begin position="163"/>
        <end position="185"/>
    </location>
</feature>
<comment type="caution">
    <text evidence="8">The sequence shown here is derived from an EMBL/GenBank/DDBJ whole genome shotgun (WGS) entry which is preliminary data.</text>
</comment>
<comment type="subcellular location">
    <subcellularLocation>
        <location evidence="1">Cell membrane</location>
        <topology evidence="1">Multi-pass membrane protein</topology>
    </subcellularLocation>
</comment>
<organism evidence="8 9">
    <name type="scientific">Umezawaea tangerina</name>
    <dbReference type="NCBI Taxonomy" id="84725"/>
    <lineage>
        <taxon>Bacteria</taxon>
        <taxon>Bacillati</taxon>
        <taxon>Actinomycetota</taxon>
        <taxon>Actinomycetes</taxon>
        <taxon>Pseudonocardiales</taxon>
        <taxon>Pseudonocardiaceae</taxon>
        <taxon>Umezawaea</taxon>
    </lineage>
</organism>
<proteinExistence type="predicted"/>
<dbReference type="RefSeq" id="WP_106196790.1">
    <property type="nucleotide sequence ID" value="NZ_PVTF01000024.1"/>
</dbReference>
<feature type="transmembrane region" description="Helical" evidence="7">
    <location>
        <begin position="251"/>
        <end position="273"/>
    </location>
</feature>
<dbReference type="Proteomes" id="UP000239494">
    <property type="component" value="Unassembled WGS sequence"/>
</dbReference>
<dbReference type="CDD" id="cd06173">
    <property type="entry name" value="MFS_MefA_like"/>
    <property type="match status" value="1"/>
</dbReference>
<name>A0A2T0SAA9_9PSEU</name>
<evidence type="ECO:0000256" key="7">
    <source>
        <dbReference type="SAM" id="Phobius"/>
    </source>
</evidence>